<keyword evidence="2" id="KW-1185">Reference proteome</keyword>
<evidence type="ECO:0000313" key="1">
    <source>
        <dbReference type="EMBL" id="ARV77215.1"/>
    </source>
</evidence>
<protein>
    <recommendedName>
        <fullName evidence="3">DNA-directed DNA polymerase</fullName>
    </recommendedName>
</protein>
<sequence>MGIRNAFVLPDQEYVRDLNIIDGTIDDNARYISLMTQDPYEECRSFVKEQLTPGGEFALRNPKALILDKDTNGDRKAVTGTVLGFIQRVEKQGLLLSPSMTAYMPESERQSTHALYIEEGVKNRSVVKKEMIEAERAATATEIPFEKTKFKEIALMKKGGQNNLKINNNSYSGATVSVATILHYKSTHSSLTSTCRSATSYANASNEKFIQGNRHYYTPEVVKANLISIINIAPLETIKAACEKHGLVYPTADQVMDMVEESSRHYWQDIPEMRRLRILVTNMTPVQRAAVMYVGDMYHLYLLNKEVIRTFLLQMAQVGDPTKTMLTDEEYGKVDGDTKLLATFICYQEISGRKMNELKTASKGDYDKVLATAGNALQTLEEYELMLKAFFLTKCLPSSIHAFPSIRRKAVPISDTDSTMFTLMWWVNELFPKEQAFTPEARRLVFAMVYMVSEVVMHILAVLSRNMGVSDAKLRLLAMKNEYYFEVLSLTARSKHYYASQDALEGVMFPKAKMEVKGVGLRDSKVPPRIQAQAKKMMKRIIETIKAGKQIQLIELLTEVADIERSIIKSLEDGKFEYLTTAQVKPADSYKSDENATFKQYGLWQEVFAPSFGDTQKPPYQAVKLSLATHNRTEMEAWCVKMGNPALANRLRTWMMREGKRELTTLIIPAAVVEGTGIPKEITCAIDTRRVISNVMGAFYIILESLGIMLVEKNNIRLVSDYY</sequence>
<proteinExistence type="predicted"/>
<reference evidence="1 2" key="1">
    <citation type="submission" date="2017-05" db="EMBL/GenBank/DDBJ databases">
        <authorList>
            <person name="Song R."/>
            <person name="Chenine A.L."/>
            <person name="Ruprecht R.M."/>
        </authorList>
    </citation>
    <scope>NUCLEOTIDE SEQUENCE [LARGE SCALE GENOMIC DNA]</scope>
</reference>
<dbReference type="Pfam" id="PF20286">
    <property type="entry name" value="divDNApol"/>
    <property type="match status" value="1"/>
</dbReference>
<dbReference type="InterPro" id="IPR043502">
    <property type="entry name" value="DNA/RNA_pol_sf"/>
</dbReference>
<dbReference type="EMBL" id="MF063068">
    <property type="protein sequence ID" value="ARV77215.1"/>
    <property type="molecule type" value="Genomic_DNA"/>
</dbReference>
<organism evidence="1 2">
    <name type="scientific">Pseudomonas phage Noxifer</name>
    <dbReference type="NCBI Taxonomy" id="2006684"/>
    <lineage>
        <taxon>Viruses</taxon>
        <taxon>Duplodnaviria</taxon>
        <taxon>Heunggongvirae</taxon>
        <taxon>Uroviricota</taxon>
        <taxon>Caudoviricetes</taxon>
        <taxon>Chimalliviridae</taxon>
        <taxon>Noxifervirus</taxon>
        <taxon>Noxifervirus noxifer</taxon>
    </lineage>
</organism>
<gene>
    <name evidence="1" type="ORF">NOXIFER_44</name>
</gene>
<evidence type="ECO:0008006" key="3">
    <source>
        <dbReference type="Google" id="ProtNLM"/>
    </source>
</evidence>
<dbReference type="OrthoDB" id="619at10239"/>
<dbReference type="SUPFAM" id="SSF56672">
    <property type="entry name" value="DNA/RNA polymerases"/>
    <property type="match status" value="1"/>
</dbReference>
<dbReference type="Proteomes" id="UP000224829">
    <property type="component" value="Segment"/>
</dbReference>
<name>A0A1Y0SXG1_9CAUD</name>
<evidence type="ECO:0000313" key="2">
    <source>
        <dbReference type="Proteomes" id="UP000224829"/>
    </source>
</evidence>
<accession>A0A1Y0SXG1</accession>
<dbReference type="InterPro" id="IPR046908">
    <property type="entry name" value="divDNApol"/>
</dbReference>